<evidence type="ECO:0000313" key="3">
    <source>
        <dbReference type="Proteomes" id="UP000001258"/>
    </source>
</evidence>
<feature type="chain" id="PRO_5038572861" evidence="1">
    <location>
        <begin position="21"/>
        <end position="48"/>
    </location>
</feature>
<dbReference type="GeneID" id="87599672"/>
<dbReference type="EMBL" id="BA000004">
    <property type="protein sequence ID" value="BAB05707.1"/>
    <property type="molecule type" value="Genomic_DNA"/>
</dbReference>
<dbReference type="KEGG" id="bha:BH1988"/>
<accession>Q9KBE0</accession>
<sequence>MKKVFGVVLASALVLSAAFSVSTVISTESGVSNSSNDALMAGKAEFGV</sequence>
<reference evidence="2 3" key="1">
    <citation type="journal article" date="2000" name="Nucleic Acids Res.">
        <title>Complete genome sequence of the alkaliphilic bacterium Bacillus halodurans and genomic sequence comparison with Bacillus subtilis.</title>
        <authorList>
            <person name="Takami H."/>
            <person name="Nakasone K."/>
            <person name="Takaki Y."/>
            <person name="Maeno G."/>
            <person name="Sasaki R."/>
            <person name="Masui N."/>
            <person name="Fuji F."/>
            <person name="Hirama C."/>
            <person name="Nakamura Y."/>
            <person name="Ogasawara N."/>
            <person name="Kuhara S."/>
            <person name="Horikoshi K."/>
        </authorList>
    </citation>
    <scope>NUCLEOTIDE SEQUENCE [LARGE SCALE GENOMIC DNA]</scope>
    <source>
        <strain evidence="3">ATCC BAA-125 / DSM 18197 / FERM 7344 / JCM 9153 / C-125</strain>
    </source>
</reference>
<proteinExistence type="predicted"/>
<dbReference type="RefSeq" id="WP_010898146.1">
    <property type="nucleotide sequence ID" value="NC_002570.2"/>
</dbReference>
<dbReference type="PIR" id="D83898">
    <property type="entry name" value="D83898"/>
</dbReference>
<gene>
    <name evidence="2" type="ordered locus">BH1988</name>
</gene>
<organism evidence="2 3">
    <name type="scientific">Halalkalibacterium halodurans (strain ATCC BAA-125 / DSM 18197 / FERM 7344 / JCM 9153 / C-125)</name>
    <name type="common">Bacillus halodurans</name>
    <dbReference type="NCBI Taxonomy" id="272558"/>
    <lineage>
        <taxon>Bacteria</taxon>
        <taxon>Bacillati</taxon>
        <taxon>Bacillota</taxon>
        <taxon>Bacilli</taxon>
        <taxon>Bacillales</taxon>
        <taxon>Bacillaceae</taxon>
        <taxon>Halalkalibacterium (ex Joshi et al. 2022)</taxon>
    </lineage>
</organism>
<dbReference type="Proteomes" id="UP000001258">
    <property type="component" value="Chromosome"/>
</dbReference>
<evidence type="ECO:0000256" key="1">
    <source>
        <dbReference type="SAM" id="SignalP"/>
    </source>
</evidence>
<name>Q9KBE0_HALH5</name>
<keyword evidence="1" id="KW-0732">Signal</keyword>
<dbReference type="AlphaFoldDB" id="Q9KBE0"/>
<feature type="signal peptide" evidence="1">
    <location>
        <begin position="1"/>
        <end position="20"/>
    </location>
</feature>
<evidence type="ECO:0000313" key="2">
    <source>
        <dbReference type="EMBL" id="BAB05707.1"/>
    </source>
</evidence>
<keyword evidence="3" id="KW-1185">Reference proteome</keyword>
<dbReference type="HOGENOM" id="CLU_3149453_0_0_9"/>
<protein>
    <submittedName>
        <fullName evidence="2">BH1988 protein</fullName>
    </submittedName>
</protein>